<sequence>MACNCCGKRLNIGMIQKIDTNTGQKFKSCPHCSDANGGEHVYHPYPHSFGKTPARKTAKNPDGYQSYCVDCRRLEKGVTSKSYQLGRRCSDLI</sequence>
<organism evidence="1 2">
    <name type="scientific">Photobacterium leiognathi subsp. mandapamensis</name>
    <name type="common">Photobacterium mandapamensis</name>
    <dbReference type="NCBI Taxonomy" id="48408"/>
    <lineage>
        <taxon>Bacteria</taxon>
        <taxon>Pseudomonadati</taxon>
        <taxon>Pseudomonadota</taxon>
        <taxon>Gammaproteobacteria</taxon>
        <taxon>Vibrionales</taxon>
        <taxon>Vibrionaceae</taxon>
        <taxon>Photobacterium</taxon>
    </lineage>
</organism>
<dbReference type="Proteomes" id="UP000240530">
    <property type="component" value="Unassembled WGS sequence"/>
</dbReference>
<dbReference type="RefSeq" id="WP_107185012.1">
    <property type="nucleotide sequence ID" value="NZ_CP131575.1"/>
</dbReference>
<reference evidence="1 2" key="1">
    <citation type="submission" date="2018-03" db="EMBL/GenBank/DDBJ databases">
        <title>Whole genome sequencing of Histamine producing bacteria.</title>
        <authorList>
            <person name="Butler K."/>
        </authorList>
    </citation>
    <scope>NUCLEOTIDE SEQUENCE [LARGE SCALE GENOMIC DNA]</scope>
    <source>
        <strain evidence="1 2">Res.4.1</strain>
    </source>
</reference>
<gene>
    <name evidence="1" type="ORF">C0W93_10470</name>
</gene>
<name>A0A2T3KVD6_PHOLD</name>
<evidence type="ECO:0000313" key="1">
    <source>
        <dbReference type="EMBL" id="PSV10908.1"/>
    </source>
</evidence>
<comment type="caution">
    <text evidence="1">The sequence shown here is derived from an EMBL/GenBank/DDBJ whole genome shotgun (WGS) entry which is preliminary data.</text>
</comment>
<dbReference type="EMBL" id="PYNS01000009">
    <property type="protein sequence ID" value="PSV10908.1"/>
    <property type="molecule type" value="Genomic_DNA"/>
</dbReference>
<evidence type="ECO:0000313" key="2">
    <source>
        <dbReference type="Proteomes" id="UP000240530"/>
    </source>
</evidence>
<proteinExistence type="predicted"/>
<dbReference type="AlphaFoldDB" id="A0A2T3KVD6"/>
<protein>
    <submittedName>
        <fullName evidence="1">Uncharacterized protein</fullName>
    </submittedName>
</protein>
<accession>A0A2T3KVD6</accession>